<dbReference type="GO" id="GO:0030424">
    <property type="term" value="C:axon"/>
    <property type="evidence" value="ECO:0007669"/>
    <property type="project" value="UniProtKB-SubCell"/>
</dbReference>
<dbReference type="GO" id="GO:0045202">
    <property type="term" value="C:synapse"/>
    <property type="evidence" value="ECO:0007669"/>
    <property type="project" value="UniProtKB-SubCell"/>
</dbReference>
<dbReference type="SMART" id="SM00294">
    <property type="entry name" value="4.1m"/>
    <property type="match status" value="1"/>
</dbReference>
<name>A0A6P6H0P9_PUMCO</name>
<proteinExistence type="inferred from homology"/>
<dbReference type="RefSeq" id="XP_025769285.1">
    <property type="nucleotide sequence ID" value="XM_025913500.1"/>
</dbReference>
<dbReference type="FunFam" id="2.60.40.10:FF:000013">
    <property type="entry name" value="cell adhesion molecule 1 isoform X1"/>
    <property type="match status" value="1"/>
</dbReference>
<keyword evidence="9" id="KW-0130">Cell adhesion</keyword>
<dbReference type="Pfam" id="PF08205">
    <property type="entry name" value="C2-set_2"/>
    <property type="match status" value="1"/>
</dbReference>
<gene>
    <name evidence="26" type="primary">CADM2</name>
</gene>
<evidence type="ECO:0000256" key="7">
    <source>
        <dbReference type="ARBA" id="ARBA00022729"/>
    </source>
</evidence>
<dbReference type="InterPro" id="IPR013106">
    <property type="entry name" value="Ig_V-set"/>
</dbReference>
<dbReference type="InterPro" id="IPR007110">
    <property type="entry name" value="Ig-like_dom"/>
</dbReference>
<keyword evidence="7" id="KW-0732">Signal</keyword>
<keyword evidence="12 23" id="KW-0472">Membrane</keyword>
<evidence type="ECO:0000256" key="2">
    <source>
        <dbReference type="ARBA" id="ARBA00004489"/>
    </source>
</evidence>
<dbReference type="PROSITE" id="PS50835">
    <property type="entry name" value="IG_LIKE"/>
    <property type="match status" value="3"/>
</dbReference>
<dbReference type="Pfam" id="PF07686">
    <property type="entry name" value="V-set"/>
    <property type="match status" value="1"/>
</dbReference>
<keyword evidence="16" id="KW-0393">Immunoglobulin domain</keyword>
<accession>A0A6P6H0P9</accession>
<evidence type="ECO:0000313" key="26">
    <source>
        <dbReference type="RefSeq" id="XP_025769285.1"/>
    </source>
</evidence>
<organism evidence="25 26">
    <name type="scientific">Puma concolor</name>
    <name type="common">Mountain lion</name>
    <name type="synonym">Felis concolor</name>
    <dbReference type="NCBI Taxonomy" id="9696"/>
    <lineage>
        <taxon>Eukaryota</taxon>
        <taxon>Metazoa</taxon>
        <taxon>Chordata</taxon>
        <taxon>Craniata</taxon>
        <taxon>Vertebrata</taxon>
        <taxon>Euteleostomi</taxon>
        <taxon>Mammalia</taxon>
        <taxon>Eutheria</taxon>
        <taxon>Laurasiatheria</taxon>
        <taxon>Carnivora</taxon>
        <taxon>Feliformia</taxon>
        <taxon>Felidae</taxon>
        <taxon>Felinae</taxon>
        <taxon>Puma</taxon>
    </lineage>
</organism>
<evidence type="ECO:0000256" key="14">
    <source>
        <dbReference type="ARBA" id="ARBA00023180"/>
    </source>
</evidence>
<sequence length="557" mass="61016">MILWVRSCGSHCKSERAFCHGSEANRGPGPNFEYTEILLQELGAEWVAHNGHSEHQNLVYRIVTVEPANLALLCSDIRKRKPFQPSWPCKTHCPPALFLSCLGLAVAMEHRSPKCFLSLWKLASSTRLMAMLHSGWAEGGTEGSQGQFPLTQNVTVVEGGTAILTCRVDQNDNTSLQWSNPAQQTLYFDDKKALRDNRIELVRASWHELSISVSDVSLSDEGQYTCSLFTMPVKTSKAYLTVLGVPEKPQISGFSSPVMEGDLMQLTCKTSGSKPAADIRWFKNDKEIKDVKYLKEEDANRKTFTVSSTLDFRVDRSDDGVAVICRVDHESLNATPQVAMQVLEIHYTPSVKIIPSTPFPQEGQPLILTCESKGKPLPEPVLWTKDGGELPDPDRMVVSGRELNILFLNKTDNGTYRCEATNTIGQSSAEYVLIVHDVPNTLLPTTIIPSLTTATVTTTVAITTSPTTSATTSSVRDPNALAGQTGPDHALIGGIVAVVVFVTLCSIFLLGRYLARHKGTYLTNEAKGAEDAPDADTAIINAEGSQVNAEEKKEYFI</sequence>
<evidence type="ECO:0000256" key="10">
    <source>
        <dbReference type="ARBA" id="ARBA00022989"/>
    </source>
</evidence>
<dbReference type="KEGG" id="pcoo:112849817"/>
<dbReference type="Gene3D" id="2.60.40.10">
    <property type="entry name" value="Immunoglobulins"/>
    <property type="match status" value="3"/>
</dbReference>
<dbReference type="CDD" id="cd05884">
    <property type="entry name" value="IgI_2_Necl-3"/>
    <property type="match status" value="1"/>
</dbReference>
<evidence type="ECO:0000256" key="4">
    <source>
        <dbReference type="ARBA" id="ARBA00022475"/>
    </source>
</evidence>
<dbReference type="FunFam" id="2.60.40.10:FF:000446">
    <property type="entry name" value="cell adhesion molecule 2 isoform X1"/>
    <property type="match status" value="1"/>
</dbReference>
<keyword evidence="6 23" id="KW-0812">Transmembrane</keyword>
<feature type="transmembrane region" description="Helical" evidence="23">
    <location>
        <begin position="490"/>
        <end position="510"/>
    </location>
</feature>
<evidence type="ECO:0000256" key="9">
    <source>
        <dbReference type="ARBA" id="ARBA00022889"/>
    </source>
</evidence>
<dbReference type="SMART" id="SM00408">
    <property type="entry name" value="IGc2"/>
    <property type="match status" value="2"/>
</dbReference>
<feature type="domain" description="Ig-like" evidence="24">
    <location>
        <begin position="349"/>
        <end position="434"/>
    </location>
</feature>
<evidence type="ECO:0000256" key="19">
    <source>
        <dbReference type="ARBA" id="ARBA00068780"/>
    </source>
</evidence>
<dbReference type="CDD" id="cd07701">
    <property type="entry name" value="IgV_1_Necl-3"/>
    <property type="match status" value="1"/>
</dbReference>
<evidence type="ECO:0000256" key="13">
    <source>
        <dbReference type="ARBA" id="ARBA00023157"/>
    </source>
</evidence>
<evidence type="ECO:0000256" key="12">
    <source>
        <dbReference type="ARBA" id="ARBA00023136"/>
    </source>
</evidence>
<evidence type="ECO:0000256" key="21">
    <source>
        <dbReference type="ARBA" id="ARBA00076991"/>
    </source>
</evidence>
<dbReference type="Pfam" id="PF13927">
    <property type="entry name" value="Ig_3"/>
    <property type="match status" value="1"/>
</dbReference>
<dbReference type="GeneID" id="112849817"/>
<evidence type="ECO:0000256" key="15">
    <source>
        <dbReference type="ARBA" id="ARBA00023273"/>
    </source>
</evidence>
<evidence type="ECO:0000259" key="24">
    <source>
        <dbReference type="PROSITE" id="PS50835"/>
    </source>
</evidence>
<evidence type="ECO:0000256" key="11">
    <source>
        <dbReference type="ARBA" id="ARBA00023018"/>
    </source>
</evidence>
<keyword evidence="5" id="KW-0597">Phosphoprotein</keyword>
<dbReference type="PANTHER" id="PTHR45889">
    <property type="entry name" value="IG-LIKE DOMAIN-CONTAINING PROTEIN"/>
    <property type="match status" value="1"/>
</dbReference>
<dbReference type="SMART" id="SM00409">
    <property type="entry name" value="IG"/>
    <property type="match status" value="2"/>
</dbReference>
<keyword evidence="10 23" id="KW-1133">Transmembrane helix</keyword>
<comment type="subcellular location">
    <subcellularLocation>
        <location evidence="1">Cell membrane</location>
        <topology evidence="1">Single-pass type I membrane protein</topology>
    </subcellularLocation>
    <subcellularLocation>
        <location evidence="2">Cell projection</location>
        <location evidence="2">Axon</location>
    </subcellularLocation>
    <subcellularLocation>
        <location evidence="17">Synapse</location>
    </subcellularLocation>
</comment>
<evidence type="ECO:0000313" key="25">
    <source>
        <dbReference type="Proteomes" id="UP000515131"/>
    </source>
</evidence>
<reference evidence="26" key="1">
    <citation type="submission" date="2025-08" db="UniProtKB">
        <authorList>
            <consortium name="RefSeq"/>
        </authorList>
    </citation>
    <scope>IDENTIFICATION</scope>
    <source>
        <tissue evidence="26">Blood</tissue>
    </source>
</reference>
<comment type="similarity">
    <text evidence="3">Belongs to the nectin family.</text>
</comment>
<keyword evidence="11" id="KW-0770">Synapse</keyword>
<keyword evidence="13" id="KW-1015">Disulfide bond</keyword>
<keyword evidence="4" id="KW-1003">Cell membrane</keyword>
<evidence type="ECO:0000256" key="1">
    <source>
        <dbReference type="ARBA" id="ARBA00004251"/>
    </source>
</evidence>
<evidence type="ECO:0000256" key="16">
    <source>
        <dbReference type="ARBA" id="ARBA00023319"/>
    </source>
</evidence>
<feature type="domain" description="Ig-like" evidence="24">
    <location>
        <begin position="149"/>
        <end position="241"/>
    </location>
</feature>
<evidence type="ECO:0000256" key="22">
    <source>
        <dbReference type="ARBA" id="ARBA00083505"/>
    </source>
</evidence>
<dbReference type="FunFam" id="2.60.40.10:FF:000449">
    <property type="entry name" value="cell adhesion molecule 2 isoform X1"/>
    <property type="match status" value="1"/>
</dbReference>
<dbReference type="InterPro" id="IPR013162">
    <property type="entry name" value="CD80_C2-set"/>
</dbReference>
<evidence type="ECO:0000256" key="17">
    <source>
        <dbReference type="ARBA" id="ARBA00034103"/>
    </source>
</evidence>
<dbReference type="InterPro" id="IPR036179">
    <property type="entry name" value="Ig-like_dom_sf"/>
</dbReference>
<evidence type="ECO:0000256" key="5">
    <source>
        <dbReference type="ARBA" id="ARBA00022553"/>
    </source>
</evidence>
<dbReference type="InterPro" id="IPR003599">
    <property type="entry name" value="Ig_sub"/>
</dbReference>
<evidence type="ECO:0000256" key="20">
    <source>
        <dbReference type="ARBA" id="ARBA00075019"/>
    </source>
</evidence>
<protein>
    <recommendedName>
        <fullName evidence="19">Cell adhesion molecule 2</fullName>
    </recommendedName>
    <alternativeName>
        <fullName evidence="20">Immunoglobulin superfamily member 4D</fullName>
    </alternativeName>
    <alternativeName>
        <fullName evidence="22">Nectin-like protein 3</fullName>
    </alternativeName>
    <alternativeName>
        <fullName evidence="21">Synaptic cell adhesion molecule 2</fullName>
    </alternativeName>
</protein>
<evidence type="ECO:0000256" key="23">
    <source>
        <dbReference type="SAM" id="Phobius"/>
    </source>
</evidence>
<dbReference type="InterPro" id="IPR013783">
    <property type="entry name" value="Ig-like_fold"/>
</dbReference>
<dbReference type="SUPFAM" id="SSF48726">
    <property type="entry name" value="Immunoglobulin"/>
    <property type="match status" value="3"/>
</dbReference>
<dbReference type="InterPro" id="IPR003598">
    <property type="entry name" value="Ig_sub2"/>
</dbReference>
<dbReference type="PANTHER" id="PTHR45889:SF1">
    <property type="entry name" value="CELL ADHESION MOLECULE 2"/>
    <property type="match status" value="1"/>
</dbReference>
<keyword evidence="14" id="KW-0325">Glycoprotein</keyword>
<evidence type="ECO:0000256" key="6">
    <source>
        <dbReference type="ARBA" id="ARBA00022692"/>
    </source>
</evidence>
<dbReference type="GO" id="GO:0032809">
    <property type="term" value="C:neuronal cell body membrane"/>
    <property type="evidence" value="ECO:0007669"/>
    <property type="project" value="TreeGrafter"/>
</dbReference>
<dbReference type="InterPro" id="IPR003585">
    <property type="entry name" value="Neurexin-like"/>
</dbReference>
<keyword evidence="8" id="KW-0677">Repeat</keyword>
<keyword evidence="25" id="KW-1185">Reference proteome</keyword>
<evidence type="ECO:0000256" key="18">
    <source>
        <dbReference type="ARBA" id="ARBA00054177"/>
    </source>
</evidence>
<evidence type="ECO:0000256" key="8">
    <source>
        <dbReference type="ARBA" id="ARBA00022737"/>
    </source>
</evidence>
<keyword evidence="15" id="KW-0966">Cell projection</keyword>
<dbReference type="CTD" id="253559"/>
<evidence type="ECO:0000256" key="3">
    <source>
        <dbReference type="ARBA" id="ARBA00007810"/>
    </source>
</evidence>
<dbReference type="Proteomes" id="UP000515131">
    <property type="component" value="Unplaced"/>
</dbReference>
<dbReference type="AlphaFoldDB" id="A0A6P6H0P9"/>
<feature type="domain" description="Ig-like" evidence="24">
    <location>
        <begin position="249"/>
        <end position="341"/>
    </location>
</feature>
<dbReference type="GO" id="GO:0007156">
    <property type="term" value="P:homophilic cell adhesion via plasma membrane adhesion molecules"/>
    <property type="evidence" value="ECO:0007669"/>
    <property type="project" value="TreeGrafter"/>
</dbReference>
<comment type="function">
    <text evidence="18">Adhesion molecule that engages in homo- and heterophilic interactions with the other nectin-like family members, leading to cell aggregation. Important for synapse organization, providing regulated trans-synaptic adhesion. Preferentially binds to oligodendrocytes.</text>
</comment>